<gene>
    <name evidence="1" type="ordered locus">BAMF_2911</name>
</gene>
<sequence>MFKSLYESLDAVSKESIQLFREYLIKNEQLDDFEQFMLSKKDTRNVNLYLYMKNIWRMFDNE</sequence>
<dbReference type="EMBL" id="FN597644">
    <property type="protein sequence ID" value="CBI44037.1"/>
    <property type="molecule type" value="Genomic_DNA"/>
</dbReference>
<evidence type="ECO:0000313" key="2">
    <source>
        <dbReference type="Proteomes" id="UP000006562"/>
    </source>
</evidence>
<dbReference type="AlphaFoldDB" id="A0A9P1JJK6"/>
<evidence type="ECO:0000313" key="1">
    <source>
        <dbReference type="EMBL" id="CBI44037.1"/>
    </source>
</evidence>
<reference evidence="1 2" key="1">
    <citation type="journal article" date="2011" name="Int. J. Syst. Evol. Microbiol.">
        <title>Relationship of Bacillus amyloliquefaciens clades associated with strains DSM 7T and FZB42T: a proposal for Bacillus amyloliquefaciens subsp. amyloliquefaciens subsp. nov. and Bacillus amyloliquefaciens subsp. plantarum subsp. nov. based on complete genome sequence comparisons.</title>
        <authorList>
            <person name="Borriss R."/>
            <person name="Chen X.H."/>
            <person name="Rueckert C."/>
            <person name="Blom J."/>
            <person name="Becker A."/>
            <person name="Baumgarth B."/>
            <person name="Fan B."/>
            <person name="Pukall R."/>
            <person name="Schumann P."/>
            <person name="Sproer C."/>
            <person name="Junge H."/>
            <person name="Vater J."/>
            <person name="Puhler A."/>
            <person name="Klenk H.P."/>
        </authorList>
    </citation>
    <scope>NUCLEOTIDE SEQUENCE [LARGE SCALE GENOMIC DNA]</scope>
    <source>
        <strain evidence="2">DSM 7</strain>
    </source>
</reference>
<organism evidence="1 2">
    <name type="scientific">Bacillus amyloliquefaciens (strain ATCC 23350 / DSM 7 / BCRC 11601 / CCUG 28519 / NBRC 15535 / NRRL B-14393 / F)</name>
    <dbReference type="NCBI Taxonomy" id="692420"/>
    <lineage>
        <taxon>Bacteria</taxon>
        <taxon>Bacillati</taxon>
        <taxon>Bacillota</taxon>
        <taxon>Bacilli</taxon>
        <taxon>Bacillales</taxon>
        <taxon>Bacillaceae</taxon>
        <taxon>Bacillus</taxon>
        <taxon>Bacillus amyloliquefaciens group</taxon>
    </lineage>
</organism>
<reference evidence="2" key="2">
    <citation type="journal article" date="2011" name="J. Biotechnol.">
        <title>Genome sequence of B. amyloliquefaciens type strain DSM7(T) reveals differences to plant-associated B. amyloliquefaciens FZB42.</title>
        <authorList>
            <person name="Ruckert C."/>
            <person name="Blom J."/>
            <person name="Chen X."/>
            <person name="Reva O."/>
            <person name="Borriss R."/>
        </authorList>
    </citation>
    <scope>NUCLEOTIDE SEQUENCE [LARGE SCALE GENOMIC DNA]</scope>
    <source>
        <strain evidence="2">DSM 7</strain>
    </source>
</reference>
<dbReference type="KEGG" id="bao:BAMF_2911"/>
<dbReference type="Proteomes" id="UP000006562">
    <property type="component" value="Chromosome"/>
</dbReference>
<name>A0A9P1JJK6_BACAS</name>
<accession>A0A9P1JJK6</accession>
<proteinExistence type="predicted"/>
<keyword evidence="2" id="KW-1185">Reference proteome</keyword>
<protein>
    <submittedName>
        <fullName evidence="1">Uncharacterized protein</fullName>
    </submittedName>
</protein>